<evidence type="ECO:0000313" key="2">
    <source>
        <dbReference type="EMBL" id="KOB76528.1"/>
    </source>
</evidence>
<evidence type="ECO:0000313" key="3">
    <source>
        <dbReference type="Proteomes" id="UP000037510"/>
    </source>
</evidence>
<reference evidence="2 3" key="1">
    <citation type="journal article" date="2015" name="Genome Biol. Evol.">
        <title>The genome of winter moth (Operophtera brumata) provides a genomic perspective on sexual dimorphism and phenology.</title>
        <authorList>
            <person name="Derks M.F."/>
            <person name="Smit S."/>
            <person name="Salis L."/>
            <person name="Schijlen E."/>
            <person name="Bossers A."/>
            <person name="Mateman C."/>
            <person name="Pijl A.S."/>
            <person name="de Ridder D."/>
            <person name="Groenen M.A."/>
            <person name="Visser M.E."/>
            <person name="Megens H.J."/>
        </authorList>
    </citation>
    <scope>NUCLEOTIDE SEQUENCE [LARGE SCALE GENOMIC DNA]</scope>
    <source>
        <strain evidence="2">WM2013NL</strain>
        <tissue evidence="2">Head and thorax</tissue>
    </source>
</reference>
<sequence>MIFTADKHTCIDLFKCKLAGAAGIQSSLATVLVILWLLYKIRKPILICSSLQSQNCSGRLAGAAGKHIYFATVLAIPWLQ</sequence>
<dbReference type="Proteomes" id="UP000037510">
    <property type="component" value="Unassembled WGS sequence"/>
</dbReference>
<protein>
    <submittedName>
        <fullName evidence="2">Uncharacterized protein</fullName>
    </submittedName>
</protein>
<comment type="caution">
    <text evidence="2">The sequence shown here is derived from an EMBL/GenBank/DDBJ whole genome shotgun (WGS) entry which is preliminary data.</text>
</comment>
<keyword evidence="1" id="KW-1133">Transmembrane helix</keyword>
<keyword evidence="1" id="KW-0812">Transmembrane</keyword>
<feature type="transmembrane region" description="Helical" evidence="1">
    <location>
        <begin position="18"/>
        <end position="39"/>
    </location>
</feature>
<organism evidence="2 3">
    <name type="scientific">Operophtera brumata</name>
    <name type="common">Winter moth</name>
    <name type="synonym">Phalaena brumata</name>
    <dbReference type="NCBI Taxonomy" id="104452"/>
    <lineage>
        <taxon>Eukaryota</taxon>
        <taxon>Metazoa</taxon>
        <taxon>Ecdysozoa</taxon>
        <taxon>Arthropoda</taxon>
        <taxon>Hexapoda</taxon>
        <taxon>Insecta</taxon>
        <taxon>Pterygota</taxon>
        <taxon>Neoptera</taxon>
        <taxon>Endopterygota</taxon>
        <taxon>Lepidoptera</taxon>
        <taxon>Glossata</taxon>
        <taxon>Ditrysia</taxon>
        <taxon>Geometroidea</taxon>
        <taxon>Geometridae</taxon>
        <taxon>Larentiinae</taxon>
        <taxon>Operophtera</taxon>
    </lineage>
</organism>
<keyword evidence="3" id="KW-1185">Reference proteome</keyword>
<proteinExistence type="predicted"/>
<accession>A0A0L7LLU2</accession>
<keyword evidence="1" id="KW-0472">Membrane</keyword>
<dbReference type="EMBL" id="JTDY01000596">
    <property type="protein sequence ID" value="KOB76528.1"/>
    <property type="molecule type" value="Genomic_DNA"/>
</dbReference>
<name>A0A0L7LLU2_OPEBR</name>
<dbReference type="AlphaFoldDB" id="A0A0L7LLU2"/>
<evidence type="ECO:0000256" key="1">
    <source>
        <dbReference type="SAM" id="Phobius"/>
    </source>
</evidence>
<gene>
    <name evidence="2" type="ORF">OBRU01_05585</name>
</gene>